<accession>A0A2Z4UCY2</accession>
<dbReference type="InterPro" id="IPR024079">
    <property type="entry name" value="MetalloPept_cat_dom_sf"/>
</dbReference>
<dbReference type="GO" id="GO:0008237">
    <property type="term" value="F:metallopeptidase activity"/>
    <property type="evidence" value="ECO:0007669"/>
    <property type="project" value="InterPro"/>
</dbReference>
<evidence type="ECO:0000313" key="2">
    <source>
        <dbReference type="Proteomes" id="UP000250003"/>
    </source>
</evidence>
<organism evidence="1 2">
    <name type="scientific">Blautia argi</name>
    <dbReference type="NCBI Taxonomy" id="1912897"/>
    <lineage>
        <taxon>Bacteria</taxon>
        <taxon>Bacillati</taxon>
        <taxon>Bacillota</taxon>
        <taxon>Clostridia</taxon>
        <taxon>Lachnospirales</taxon>
        <taxon>Lachnospiraceae</taxon>
        <taxon>Blautia</taxon>
    </lineage>
</organism>
<dbReference type="Proteomes" id="UP000250003">
    <property type="component" value="Chromosome"/>
</dbReference>
<reference evidence="2" key="1">
    <citation type="submission" date="2018-06" db="EMBL/GenBank/DDBJ databases">
        <title>Description of Blautia argi sp. nov., a new anaerobic isolated from dog feces.</title>
        <authorList>
            <person name="Chang Y.-H."/>
            <person name="Paek J."/>
            <person name="Shin Y."/>
        </authorList>
    </citation>
    <scope>NUCLEOTIDE SEQUENCE [LARGE SCALE GENOMIC DNA]</scope>
    <source>
        <strain evidence="2">KCTC 15426</strain>
    </source>
</reference>
<evidence type="ECO:0000313" key="1">
    <source>
        <dbReference type="EMBL" id="AWY98729.1"/>
    </source>
</evidence>
<dbReference type="OrthoDB" id="9792407at2"/>
<gene>
    <name evidence="1" type="ORF">DQQ01_11895</name>
</gene>
<dbReference type="KEGG" id="blau:DQQ01_11895"/>
<dbReference type="AlphaFoldDB" id="A0A2Z4UCY2"/>
<keyword evidence="2" id="KW-1185">Reference proteome</keyword>
<proteinExistence type="predicted"/>
<name>A0A2Z4UCY2_9FIRM</name>
<protein>
    <submittedName>
        <fullName evidence="1">Uncharacterized protein</fullName>
    </submittedName>
</protein>
<dbReference type="RefSeq" id="WP_111920215.1">
    <property type="nucleotide sequence ID" value="NZ_CAUWHR010000008.1"/>
</dbReference>
<dbReference type="SUPFAM" id="SSF55486">
    <property type="entry name" value="Metalloproteases ('zincins'), catalytic domain"/>
    <property type="match status" value="1"/>
</dbReference>
<sequence length="357" mass="41192">MGVRISEAPEPLKILLIDTTHVEIYWNQELALNGGMTSAYHILYKGQELPLHERTDSEEWHVGTVYEPKKKRTTVSLEQPVGSEAVENMEIWIEKVANARGMTVNSDKRYSVTWEPYYTKFSKTDCGIVIKSNDKVSDRAHEMAVAIMDIMLEKQKAAAEKMIEFGAELAIYPLGEDAYDIPEHRVGCLYMHRYVEGYGGVIENPISSISEANVLRILEGEHATKYREELILAHEFAHGIHLIGVEHLEDRTLAEQFRILYQHAKNAGKWPNTYAISNYEEYFATLTTIWFNVMEEGKDGQWDGIRGPVNTREELMRYDREAYEFFKEFYPDKGFPIPWNETKNLYDIDGNVYGKEA</sequence>
<dbReference type="EMBL" id="CP030280">
    <property type="protein sequence ID" value="AWY98729.1"/>
    <property type="molecule type" value="Genomic_DNA"/>
</dbReference>
<dbReference type="Gene3D" id="3.40.390.10">
    <property type="entry name" value="Collagenase (Catalytic Domain)"/>
    <property type="match status" value="1"/>
</dbReference>